<evidence type="ECO:0000313" key="3">
    <source>
        <dbReference type="EMBL" id="KPI40231.1"/>
    </source>
</evidence>
<dbReference type="PANTHER" id="PTHR33112">
    <property type="entry name" value="DOMAIN PROTEIN, PUTATIVE-RELATED"/>
    <property type="match status" value="1"/>
</dbReference>
<dbReference type="GeneID" id="28740086"/>
<reference evidence="3 4" key="1">
    <citation type="submission" date="2015-06" db="EMBL/GenBank/DDBJ databases">
        <title>Draft genome of the ant-associated black yeast Phialophora attae CBS 131958.</title>
        <authorList>
            <person name="Moreno L.F."/>
            <person name="Stielow B.J."/>
            <person name="de Hoog S."/>
            <person name="Vicente V.A."/>
            <person name="Weiss V.A."/>
            <person name="de Vries M."/>
            <person name="Cruz L.M."/>
            <person name="Souza E.M."/>
        </authorList>
    </citation>
    <scope>NUCLEOTIDE SEQUENCE [LARGE SCALE GENOMIC DNA]</scope>
    <source>
        <strain evidence="3 4">CBS 131958</strain>
    </source>
</reference>
<keyword evidence="4" id="KW-1185">Reference proteome</keyword>
<dbReference type="InterPro" id="IPR010730">
    <property type="entry name" value="HET"/>
</dbReference>
<sequence>MDEAGRKRQQDPAFASPSKDSHHDLRPGQLDFADPFFAYNGALDASSELCSRCQRINFEQIAQLRVSHKDGCRVGSIERRGLLMDKTCPLCGFLQAEAEYLDHDAEQVHPTFAGDPYELRAYATWSLLSENPPVWQQNVSVSALFLRNGQQADTGMSRYGSFLVPVIPTRGSKKPDNAVLSGSRLVTTKFRPAMVQQALRTCRKSHKCGRLNHSPVLPSSTRFIDCKSRRIVPLPARASYVALSYVWGARKPSAAEATFLRIHQRIPPSVPKTIEDAMEIVMQVGERYLWVDRYCVDQYHSDQKSIQIAAMSELYEGSLFTIVALCDDSSQGLPGISSDYRKQLRFRARGREYVFSGVSLDNQLRNSKWQQRAWVYQEAVLSSRCLFIGTEQAFFTCPYGIKSDTFPSPVPEALQSSIDWSSYDCKLTPTVIELFPPPEPRYGPIELHLWRYTLRSLTERSDALNAFRGILTRSVQPLGGVFPSVMFILTMAPKVIRWISFGAQPVRIQELNTIPP</sequence>
<dbReference type="Proteomes" id="UP000038010">
    <property type="component" value="Unassembled WGS sequence"/>
</dbReference>
<proteinExistence type="predicted"/>
<gene>
    <name evidence="3" type="ORF">AB675_7810</name>
</gene>
<dbReference type="Pfam" id="PF06985">
    <property type="entry name" value="HET"/>
    <property type="match status" value="1"/>
</dbReference>
<evidence type="ECO:0000259" key="2">
    <source>
        <dbReference type="Pfam" id="PF06985"/>
    </source>
</evidence>
<dbReference type="AlphaFoldDB" id="A0A0N0NMA7"/>
<name>A0A0N0NMA7_9EURO</name>
<feature type="compositionally biased region" description="Basic and acidic residues" evidence="1">
    <location>
        <begin position="1"/>
        <end position="10"/>
    </location>
</feature>
<feature type="region of interest" description="Disordered" evidence="1">
    <location>
        <begin position="1"/>
        <end position="25"/>
    </location>
</feature>
<dbReference type="EMBL" id="LFJN01000012">
    <property type="protein sequence ID" value="KPI40231.1"/>
    <property type="molecule type" value="Genomic_DNA"/>
</dbReference>
<evidence type="ECO:0000313" key="4">
    <source>
        <dbReference type="Proteomes" id="UP000038010"/>
    </source>
</evidence>
<organism evidence="3 4">
    <name type="scientific">Cyphellophora attinorum</name>
    <dbReference type="NCBI Taxonomy" id="1664694"/>
    <lineage>
        <taxon>Eukaryota</taxon>
        <taxon>Fungi</taxon>
        <taxon>Dikarya</taxon>
        <taxon>Ascomycota</taxon>
        <taxon>Pezizomycotina</taxon>
        <taxon>Eurotiomycetes</taxon>
        <taxon>Chaetothyriomycetidae</taxon>
        <taxon>Chaetothyriales</taxon>
        <taxon>Cyphellophoraceae</taxon>
        <taxon>Cyphellophora</taxon>
    </lineage>
</organism>
<dbReference type="PANTHER" id="PTHR33112:SF16">
    <property type="entry name" value="HETEROKARYON INCOMPATIBILITY DOMAIN-CONTAINING PROTEIN"/>
    <property type="match status" value="1"/>
</dbReference>
<evidence type="ECO:0000256" key="1">
    <source>
        <dbReference type="SAM" id="MobiDB-lite"/>
    </source>
</evidence>
<dbReference type="OrthoDB" id="5135333at2759"/>
<dbReference type="STRING" id="1664694.A0A0N0NMA7"/>
<protein>
    <recommendedName>
        <fullName evidence="2">Heterokaryon incompatibility domain-containing protein</fullName>
    </recommendedName>
</protein>
<feature type="domain" description="Heterokaryon incompatibility" evidence="2">
    <location>
        <begin position="240"/>
        <end position="378"/>
    </location>
</feature>
<dbReference type="RefSeq" id="XP_018000194.1">
    <property type="nucleotide sequence ID" value="XM_018148206.1"/>
</dbReference>
<dbReference type="VEuPathDB" id="FungiDB:AB675_7810"/>
<accession>A0A0N0NMA7</accession>
<comment type="caution">
    <text evidence="3">The sequence shown here is derived from an EMBL/GenBank/DDBJ whole genome shotgun (WGS) entry which is preliminary data.</text>
</comment>